<sequence length="977" mass="108238">MKSGRSSCPTSRTGTPSGTKGMQRAPKNGISSPPKSDTHRDERSRSQGRVSHNSCEDKGYISVFDLNFQAHDHPAKKSKEIDWNAENPPSPSASRFRRSREFTRDNNPGRLINYTVPSDSSKAIETSPLSTSQSSLVNTHSAAKDSKYVKKSKGTAFKSNGEFLNKTLDGMEQWLLKNESSFSAGDLAALSSEKEGSEGESPLEQLLNCALQMYHWGRTHGDSGSIVWKDQPSDVRKTFNSAILELGSNSSGKPNYKSQDELILRMRYNPPRSYSDWQPKGSIQDVLVQEYATLDEKSYATSLKSGVFPNLLVGDGTTANPYNRFAERKLPGSIHGWSALPTPPNSKSNGGKFWDLLSSFASNSDPQNPLHWYRRVVDSKTREVDDSFSSASNVNTQGYKKPVFCMGRKQLGGTNSVDSSTITSLSALRLNPMSDTFYSNSTTSTKGHAVAKSRSAQHFHNYNSSDDLNDDEELGKLSASLLYLVYLGLNYGGGYGSRPGSGSELASGSTGKYSTASGNHRNLPVPDNSSVSKSRQVNRGKKHGRGDSDDEDRGKGSEPPKRIKKLMNAREINQRLACPFAKGDPATYGRCIFVHRRDLPGVRLVKEHLSEHLKRNHFGGVVPIEIRQARTWSQIFLVCNPGWPADRPIPSPLYSSSQTNPISPAAFPLSTSTTFPSIGDPPQSITPVVPARTTPQRTFPSFSSSTQTPTRNFSLTTGLNETIGDLNNPFFVQSLAQQIPEVEDTEPLLPSDPTQYTISDLLSVDNLNEFLQDSIEWLNANTITNTHPQSVPDRRPASYEFPDTASISSSSSDIPVQILTPRSSHESLNDILVQDSEFDQWFKFPTSSNSRAPTVTPPVTIYKPSCGRERKYLLRVARKPALPKGTSSETSSSKKFYFDDMEEFKANFENWMKAQFYDPGFCWGLWELENPGRQERLSDMQAVVDELEFMLLAYRSNEAALFLVPKQFDGFGYEKII</sequence>
<feature type="region of interest" description="Disordered" evidence="1">
    <location>
        <begin position="499"/>
        <end position="562"/>
    </location>
</feature>
<comment type="caution">
    <text evidence="2">The sequence shown here is derived from an EMBL/GenBank/DDBJ whole genome shotgun (WGS) entry which is preliminary data.</text>
</comment>
<dbReference type="AlphaFoldDB" id="A0AAN8RXU0"/>
<keyword evidence="3" id="KW-1185">Reference proteome</keyword>
<feature type="region of interest" description="Disordered" evidence="1">
    <location>
        <begin position="1"/>
        <end position="56"/>
    </location>
</feature>
<feature type="region of interest" description="Disordered" evidence="1">
    <location>
        <begin position="74"/>
        <end position="145"/>
    </location>
</feature>
<reference evidence="2 3" key="1">
    <citation type="submission" date="2019-10" db="EMBL/GenBank/DDBJ databases">
        <authorList>
            <person name="Palmer J.M."/>
        </authorList>
    </citation>
    <scope>NUCLEOTIDE SEQUENCE [LARGE SCALE GENOMIC DNA]</scope>
    <source>
        <strain evidence="2 3">TWF506</strain>
    </source>
</reference>
<accession>A0AAN8RXU0</accession>
<dbReference type="EMBL" id="JAVHJM010000004">
    <property type="protein sequence ID" value="KAK6514815.1"/>
    <property type="molecule type" value="Genomic_DNA"/>
</dbReference>
<feature type="compositionally biased region" description="Polar residues" evidence="1">
    <location>
        <begin position="504"/>
        <end position="520"/>
    </location>
</feature>
<evidence type="ECO:0000256" key="1">
    <source>
        <dbReference type="SAM" id="MobiDB-lite"/>
    </source>
</evidence>
<proteinExistence type="predicted"/>
<gene>
    <name evidence="2" type="ORF">TWF506_007177</name>
</gene>
<protein>
    <submittedName>
        <fullName evidence="2">Uncharacterized protein</fullName>
    </submittedName>
</protein>
<feature type="compositionally biased region" description="Polar residues" evidence="1">
    <location>
        <begin position="115"/>
        <end position="141"/>
    </location>
</feature>
<feature type="compositionally biased region" description="Basic and acidic residues" evidence="1">
    <location>
        <begin position="36"/>
        <end position="45"/>
    </location>
</feature>
<dbReference type="Proteomes" id="UP001307849">
    <property type="component" value="Unassembled WGS sequence"/>
</dbReference>
<evidence type="ECO:0000313" key="2">
    <source>
        <dbReference type="EMBL" id="KAK6514815.1"/>
    </source>
</evidence>
<name>A0AAN8RXU0_9PEZI</name>
<organism evidence="2 3">
    <name type="scientific">Arthrobotrys conoides</name>
    <dbReference type="NCBI Taxonomy" id="74498"/>
    <lineage>
        <taxon>Eukaryota</taxon>
        <taxon>Fungi</taxon>
        <taxon>Dikarya</taxon>
        <taxon>Ascomycota</taxon>
        <taxon>Pezizomycotina</taxon>
        <taxon>Orbiliomycetes</taxon>
        <taxon>Orbiliales</taxon>
        <taxon>Orbiliaceae</taxon>
        <taxon>Arthrobotrys</taxon>
    </lineage>
</organism>
<feature type="compositionally biased region" description="Polar residues" evidence="1">
    <location>
        <begin position="1"/>
        <end position="20"/>
    </location>
</feature>
<feature type="compositionally biased region" description="Basic and acidic residues" evidence="1">
    <location>
        <begin position="552"/>
        <end position="561"/>
    </location>
</feature>
<evidence type="ECO:0000313" key="3">
    <source>
        <dbReference type="Proteomes" id="UP001307849"/>
    </source>
</evidence>